<organism evidence="1 2">
    <name type="scientific">Kaistia soli DSM 19436</name>
    <dbReference type="NCBI Taxonomy" id="1122133"/>
    <lineage>
        <taxon>Bacteria</taxon>
        <taxon>Pseudomonadati</taxon>
        <taxon>Pseudomonadota</taxon>
        <taxon>Alphaproteobacteria</taxon>
        <taxon>Hyphomicrobiales</taxon>
        <taxon>Kaistiaceae</taxon>
        <taxon>Kaistia</taxon>
    </lineage>
</organism>
<dbReference type="AlphaFoldDB" id="A0A1M4UQ15"/>
<sequence>MRYALYATPAADDPLCLAAVAWLGRDAFGGLEGPLPEVEGLAAGTLEAYLADPARYGFHGTLKAPFSLASDADEAGLLAAVDRFAAQSARITIPELVVRRLGRFFALVPNEPVAALDAWAGRVVSDFDAFRAPLSDADIERRRKSGLTLDEEANLLRWGYPYVFDAFRFHMSLTGRVPREDMEAVDTALRSHFAAFEGKPFVIDRLAVFVEPERGAPFGIRHVAQLGGDRPI</sequence>
<proteinExistence type="predicted"/>
<dbReference type="Pfam" id="PF06299">
    <property type="entry name" value="DUF1045"/>
    <property type="match status" value="1"/>
</dbReference>
<keyword evidence="2" id="KW-1185">Reference proteome</keyword>
<protein>
    <submittedName>
        <fullName evidence="1">Putative phosphonate metabolism protein</fullName>
    </submittedName>
</protein>
<dbReference type="InterPro" id="IPR009389">
    <property type="entry name" value="DUF1045"/>
</dbReference>
<accession>A0A1M4UQ15</accession>
<dbReference type="EMBL" id="FQUP01000001">
    <property type="protein sequence ID" value="SHE58737.1"/>
    <property type="molecule type" value="Genomic_DNA"/>
</dbReference>
<dbReference type="NCBIfam" id="TIGR03223">
    <property type="entry name" value="Phn_opern_protn"/>
    <property type="match status" value="1"/>
</dbReference>
<dbReference type="Proteomes" id="UP000184485">
    <property type="component" value="Unassembled WGS sequence"/>
</dbReference>
<dbReference type="PIRSF" id="PIRSF033328">
    <property type="entry name" value="Phest_Mll4975"/>
    <property type="match status" value="1"/>
</dbReference>
<dbReference type="OrthoDB" id="4954742at2"/>
<evidence type="ECO:0000313" key="2">
    <source>
        <dbReference type="Proteomes" id="UP000184485"/>
    </source>
</evidence>
<gene>
    <name evidence="1" type="ORF">SAMN02745157_0507</name>
</gene>
<evidence type="ECO:0000313" key="1">
    <source>
        <dbReference type="EMBL" id="SHE58737.1"/>
    </source>
</evidence>
<dbReference type="RefSeq" id="WP_073051198.1">
    <property type="nucleotide sequence ID" value="NZ_FQUP01000001.1"/>
</dbReference>
<reference evidence="1 2" key="1">
    <citation type="submission" date="2016-11" db="EMBL/GenBank/DDBJ databases">
        <authorList>
            <person name="Jaros S."/>
            <person name="Januszkiewicz K."/>
            <person name="Wedrychowicz H."/>
        </authorList>
    </citation>
    <scope>NUCLEOTIDE SEQUENCE [LARGE SCALE GENOMIC DNA]</scope>
    <source>
        <strain evidence="1 2">DSM 19436</strain>
    </source>
</reference>
<dbReference type="STRING" id="1122133.SAMN02745157_0507"/>
<name>A0A1M4UQ15_9HYPH</name>